<evidence type="ECO:0000313" key="10">
    <source>
        <dbReference type="Proteomes" id="UP000193411"/>
    </source>
</evidence>
<comment type="similarity">
    <text evidence="2 5">Belongs to the ORC2 family.</text>
</comment>
<proteinExistence type="inferred from homology"/>
<organism evidence="9 10">
    <name type="scientific">Catenaria anguillulae PL171</name>
    <dbReference type="NCBI Taxonomy" id="765915"/>
    <lineage>
        <taxon>Eukaryota</taxon>
        <taxon>Fungi</taxon>
        <taxon>Fungi incertae sedis</taxon>
        <taxon>Blastocladiomycota</taxon>
        <taxon>Blastocladiomycetes</taxon>
        <taxon>Blastocladiales</taxon>
        <taxon>Catenariaceae</taxon>
        <taxon>Catenaria</taxon>
    </lineage>
</organism>
<dbReference type="GO" id="GO:0005664">
    <property type="term" value="C:nuclear origin of replication recognition complex"/>
    <property type="evidence" value="ECO:0007669"/>
    <property type="project" value="UniProtKB-UniRule"/>
</dbReference>
<feature type="domain" description="Origin recognition complex subunit 2 winged-helix" evidence="8">
    <location>
        <begin position="564"/>
        <end position="616"/>
    </location>
</feature>
<sequence>MKPTPSSLETTPGRQSRSRPRIATPAAAAATDSVITPRNENAEPPSSSTPLSAKPSSSLVQGPMSAHSSSSDELVDPEALKSVRRIVATSLAGPKRMSPSTSPSTAARSGSAALTSATLDMSLVSSDTLNRASRPPREGADDEEGGQVPVQPVMPGDGFARNRSGKVARNKMLALAGVSTEVGLSRTSKRSREDESDHEEEAEEEEDRDQEEEEDGRRTTRSRRQRRRLNEPESIGLPKSKSSASATTSRLLSRAMDAEATAASSSAEKDQADIDRFFEAHASLGATSDNTLASLPTLAHREYLEAVANLDAEPASTSCDPHVPSRQALMDVHRRCFAQWRFELSQGFNVLLVGFGSKHDVLSEFVSDLSDTHDVVLVHGYHPLASAKSILNTLSSTLECESTPVGLAEHTASILASLSLPTSPYTAVSPLVLAIHSIDAPGLRGEKPTSVLSSLAAHPSVSLVASADHMNAPLQWDYTTVAKLCLVTHHVATFARYTHETAFENALMVKPGATTPLAVMTVLSSLPKNSRACFGVLAREVIAQVKDLAANGGGGGMADKAVAAAGLPYTRLYARCREQFLVNEETSFRTIMTEFKDHQVVTSRRVDGIEVVGVSLPVAGIEKVLEEMEALG</sequence>
<dbReference type="EMBL" id="MCFL01000003">
    <property type="protein sequence ID" value="ORZ40350.1"/>
    <property type="molecule type" value="Genomic_DNA"/>
</dbReference>
<evidence type="ECO:0000259" key="8">
    <source>
        <dbReference type="Pfam" id="PF24882"/>
    </source>
</evidence>
<evidence type="ECO:0000256" key="1">
    <source>
        <dbReference type="ARBA" id="ARBA00004123"/>
    </source>
</evidence>
<feature type="compositionally biased region" description="Low complexity" evidence="6">
    <location>
        <begin position="44"/>
        <end position="58"/>
    </location>
</feature>
<feature type="compositionally biased region" description="Low complexity" evidence="6">
    <location>
        <begin position="239"/>
        <end position="251"/>
    </location>
</feature>
<dbReference type="InterPro" id="IPR056772">
    <property type="entry name" value="RecA-like_ORC2"/>
</dbReference>
<comment type="subcellular location">
    <subcellularLocation>
        <location evidence="1 5">Nucleus</location>
    </subcellularLocation>
</comment>
<dbReference type="AlphaFoldDB" id="A0A1Y2I0G8"/>
<accession>A0A1Y2I0G8</accession>
<dbReference type="PANTHER" id="PTHR14052:SF0">
    <property type="entry name" value="ORIGIN RECOGNITION COMPLEX SUBUNIT 2"/>
    <property type="match status" value="1"/>
</dbReference>
<comment type="subunit">
    <text evidence="5">Component of the origin recognition complex (ORC).</text>
</comment>
<feature type="compositionally biased region" description="Acidic residues" evidence="6">
    <location>
        <begin position="196"/>
        <end position="214"/>
    </location>
</feature>
<reference evidence="9 10" key="1">
    <citation type="submission" date="2016-07" db="EMBL/GenBank/DDBJ databases">
        <title>Pervasive Adenine N6-methylation of Active Genes in Fungi.</title>
        <authorList>
            <consortium name="DOE Joint Genome Institute"/>
            <person name="Mondo S.J."/>
            <person name="Dannebaum R.O."/>
            <person name="Kuo R.C."/>
            <person name="Labutti K."/>
            <person name="Haridas S."/>
            <person name="Kuo A."/>
            <person name="Salamov A."/>
            <person name="Ahrendt S.R."/>
            <person name="Lipzen A."/>
            <person name="Sullivan W."/>
            <person name="Andreopoulos W.B."/>
            <person name="Clum A."/>
            <person name="Lindquist E."/>
            <person name="Daum C."/>
            <person name="Ramamoorthy G.K."/>
            <person name="Gryganskyi A."/>
            <person name="Culley D."/>
            <person name="Magnuson J.K."/>
            <person name="James T.Y."/>
            <person name="O'Malley M.A."/>
            <person name="Stajich J.E."/>
            <person name="Spatafora J.W."/>
            <person name="Visel A."/>
            <person name="Grigoriev I.V."/>
        </authorList>
    </citation>
    <scope>NUCLEOTIDE SEQUENCE [LARGE SCALE GENOMIC DNA]</scope>
    <source>
        <strain evidence="9 10">PL171</strain>
    </source>
</reference>
<dbReference type="Proteomes" id="UP000193411">
    <property type="component" value="Unassembled WGS sequence"/>
</dbReference>
<feature type="compositionally biased region" description="Polar residues" evidence="6">
    <location>
        <begin position="1"/>
        <end position="15"/>
    </location>
</feature>
<name>A0A1Y2I0G8_9FUNG</name>
<dbReference type="GO" id="GO:0006260">
    <property type="term" value="P:DNA replication"/>
    <property type="evidence" value="ECO:0007669"/>
    <property type="project" value="UniProtKB-UniRule"/>
</dbReference>
<comment type="caution">
    <text evidence="9">The sequence shown here is derived from an EMBL/GenBank/DDBJ whole genome shotgun (WGS) entry which is preliminary data.</text>
</comment>
<feature type="compositionally biased region" description="Low complexity" evidence="6">
    <location>
        <begin position="21"/>
        <end position="37"/>
    </location>
</feature>
<keyword evidence="10" id="KW-1185">Reference proteome</keyword>
<dbReference type="STRING" id="765915.A0A1Y2I0G8"/>
<dbReference type="Pfam" id="PF24882">
    <property type="entry name" value="WHD_ORC2"/>
    <property type="match status" value="1"/>
</dbReference>
<dbReference type="InterPro" id="IPR056773">
    <property type="entry name" value="WHD_ORC2"/>
</dbReference>
<evidence type="ECO:0000256" key="3">
    <source>
        <dbReference type="ARBA" id="ARBA00022705"/>
    </source>
</evidence>
<evidence type="ECO:0000256" key="6">
    <source>
        <dbReference type="SAM" id="MobiDB-lite"/>
    </source>
</evidence>
<feature type="domain" description="Origin recognition complex subunit 2 RecA-like" evidence="7">
    <location>
        <begin position="326"/>
        <end position="491"/>
    </location>
</feature>
<dbReference type="InterPro" id="IPR007220">
    <property type="entry name" value="ORC2"/>
</dbReference>
<dbReference type="OrthoDB" id="346673at2759"/>
<comment type="function">
    <text evidence="5">Component of the origin recognition complex (ORC) that binds origins of replication. DNA-binding is ATP-dependent. ORC is required to assemble the pre-replication complex necessary to initiate DNA replication.</text>
</comment>
<dbReference type="Pfam" id="PF04084">
    <property type="entry name" value="RecA-like_ORC2"/>
    <property type="match status" value="1"/>
</dbReference>
<dbReference type="PANTHER" id="PTHR14052">
    <property type="entry name" value="ORIGIN RECOGNITION COMPLEX SUBUNIT 2"/>
    <property type="match status" value="1"/>
</dbReference>
<protein>
    <recommendedName>
        <fullName evidence="5">Origin recognition complex subunit 2</fullName>
    </recommendedName>
</protein>
<evidence type="ECO:0000313" key="9">
    <source>
        <dbReference type="EMBL" id="ORZ40350.1"/>
    </source>
</evidence>
<evidence type="ECO:0000256" key="5">
    <source>
        <dbReference type="RuleBase" id="RU368084"/>
    </source>
</evidence>
<feature type="compositionally biased region" description="Low complexity" evidence="6">
    <location>
        <begin position="98"/>
        <end position="113"/>
    </location>
</feature>
<keyword evidence="3 5" id="KW-0235">DNA replication</keyword>
<feature type="region of interest" description="Disordered" evidence="6">
    <location>
        <begin position="1"/>
        <end position="77"/>
    </location>
</feature>
<keyword evidence="4 5" id="KW-0539">Nucleus</keyword>
<evidence type="ECO:0000259" key="7">
    <source>
        <dbReference type="Pfam" id="PF04084"/>
    </source>
</evidence>
<evidence type="ECO:0000256" key="4">
    <source>
        <dbReference type="ARBA" id="ARBA00023242"/>
    </source>
</evidence>
<feature type="compositionally biased region" description="Polar residues" evidence="6">
    <location>
        <begin position="114"/>
        <end position="131"/>
    </location>
</feature>
<evidence type="ECO:0000256" key="2">
    <source>
        <dbReference type="ARBA" id="ARBA00007421"/>
    </source>
</evidence>
<gene>
    <name evidence="9" type="ORF">BCR44DRAFT_1173104</name>
</gene>
<feature type="region of interest" description="Disordered" evidence="6">
    <location>
        <begin position="89"/>
        <end position="251"/>
    </location>
</feature>
<dbReference type="GO" id="GO:0003688">
    <property type="term" value="F:DNA replication origin binding"/>
    <property type="evidence" value="ECO:0007669"/>
    <property type="project" value="UniProtKB-UniRule"/>
</dbReference>